<dbReference type="CTD" id="20230475"/>
<keyword evidence="4" id="KW-0809">Transit peptide</keyword>
<feature type="non-terminal residue" evidence="11">
    <location>
        <position position="1"/>
    </location>
</feature>
<keyword evidence="12" id="KW-1185">Reference proteome</keyword>
<keyword evidence="6" id="KW-0496">Mitochondrion</keyword>
<evidence type="ECO:0000256" key="10">
    <source>
        <dbReference type="ARBA" id="ARBA00035515"/>
    </source>
</evidence>
<keyword evidence="5" id="KW-0689">Ribosomal protein</keyword>
<dbReference type="RefSeq" id="XP_009044501.1">
    <property type="nucleotide sequence ID" value="XM_009046253.1"/>
</dbReference>
<evidence type="ECO:0000256" key="7">
    <source>
        <dbReference type="ARBA" id="ARBA00023274"/>
    </source>
</evidence>
<dbReference type="InterPro" id="IPR040054">
    <property type="entry name" value="MRPS18B"/>
</dbReference>
<dbReference type="PANTHER" id="PTHR13329">
    <property type="entry name" value="MITOCHONDRIAL RIBOSOMAL PROTEIN S18B"/>
    <property type="match status" value="1"/>
</dbReference>
<keyword evidence="3" id="KW-0597">Phosphoprotein</keyword>
<evidence type="ECO:0000256" key="5">
    <source>
        <dbReference type="ARBA" id="ARBA00022980"/>
    </source>
</evidence>
<gene>
    <name evidence="11" type="ORF">LOTGIDRAFT_109474</name>
</gene>
<dbReference type="OrthoDB" id="21463at2759"/>
<dbReference type="GO" id="GO:1990904">
    <property type="term" value="C:ribonucleoprotein complex"/>
    <property type="evidence" value="ECO:0007669"/>
    <property type="project" value="UniProtKB-KW"/>
</dbReference>
<evidence type="ECO:0000256" key="1">
    <source>
        <dbReference type="ARBA" id="ARBA00004173"/>
    </source>
</evidence>
<dbReference type="InterPro" id="IPR001648">
    <property type="entry name" value="Ribosomal_bS18"/>
</dbReference>
<comment type="similarity">
    <text evidence="2">Belongs to the bacterial ribosomal protein bS18 family. Mitochondrion-specific ribosomal protein mS40 subfamily.</text>
</comment>
<dbReference type="Gene3D" id="4.10.640.10">
    <property type="entry name" value="Ribosomal protein S18"/>
    <property type="match status" value="1"/>
</dbReference>
<dbReference type="HOGENOM" id="CLU_2270477_0_0_1"/>
<evidence type="ECO:0000256" key="4">
    <source>
        <dbReference type="ARBA" id="ARBA00022946"/>
    </source>
</evidence>
<evidence type="ECO:0000256" key="3">
    <source>
        <dbReference type="ARBA" id="ARBA00022553"/>
    </source>
</evidence>
<dbReference type="EMBL" id="KB199651">
    <property type="protein sequence ID" value="ESP04992.1"/>
    <property type="molecule type" value="Genomic_DNA"/>
</dbReference>
<dbReference type="InterPro" id="IPR036870">
    <property type="entry name" value="Ribosomal_bS18_sf"/>
</dbReference>
<dbReference type="OMA" id="REYEYSD"/>
<dbReference type="Proteomes" id="UP000030746">
    <property type="component" value="Unassembled WGS sequence"/>
</dbReference>
<dbReference type="GO" id="GO:0005840">
    <property type="term" value="C:ribosome"/>
    <property type="evidence" value="ECO:0007669"/>
    <property type="project" value="UniProtKB-KW"/>
</dbReference>
<dbReference type="KEGG" id="lgi:LOTGIDRAFT_109474"/>
<dbReference type="GeneID" id="20230475"/>
<dbReference type="Pfam" id="PF01084">
    <property type="entry name" value="Ribosomal_S18"/>
    <property type="match status" value="1"/>
</dbReference>
<keyword evidence="7" id="KW-0687">Ribonucleoprotein</keyword>
<dbReference type="STRING" id="225164.V4BGL2"/>
<name>V4BGL2_LOTGI</name>
<evidence type="ECO:0000256" key="8">
    <source>
        <dbReference type="ARBA" id="ARBA00032055"/>
    </source>
</evidence>
<evidence type="ECO:0000256" key="9">
    <source>
        <dbReference type="ARBA" id="ARBA00035130"/>
    </source>
</evidence>
<organism evidence="11 12">
    <name type="scientific">Lottia gigantea</name>
    <name type="common">Giant owl limpet</name>
    <dbReference type="NCBI Taxonomy" id="225164"/>
    <lineage>
        <taxon>Eukaryota</taxon>
        <taxon>Metazoa</taxon>
        <taxon>Spiralia</taxon>
        <taxon>Lophotrochozoa</taxon>
        <taxon>Mollusca</taxon>
        <taxon>Gastropoda</taxon>
        <taxon>Patellogastropoda</taxon>
        <taxon>Lottioidea</taxon>
        <taxon>Lottiidae</taxon>
        <taxon>Lottia</taxon>
    </lineage>
</organism>
<comment type="subcellular location">
    <subcellularLocation>
        <location evidence="1">Mitochondrion</location>
    </subcellularLocation>
</comment>
<dbReference type="PANTHER" id="PTHR13329:SF2">
    <property type="entry name" value="SMALL RIBOSOMAL SUBUNIT PROTEIN MS40"/>
    <property type="match status" value="1"/>
</dbReference>
<dbReference type="GO" id="GO:0003735">
    <property type="term" value="F:structural constituent of ribosome"/>
    <property type="evidence" value="ECO:0007669"/>
    <property type="project" value="InterPro"/>
</dbReference>
<evidence type="ECO:0000313" key="12">
    <source>
        <dbReference type="Proteomes" id="UP000030746"/>
    </source>
</evidence>
<dbReference type="SUPFAM" id="SSF46911">
    <property type="entry name" value="Ribosomal protein S18"/>
    <property type="match status" value="1"/>
</dbReference>
<evidence type="ECO:0000256" key="6">
    <source>
        <dbReference type="ARBA" id="ARBA00023128"/>
    </source>
</evidence>
<dbReference type="GO" id="GO:0032543">
    <property type="term" value="P:mitochondrial translation"/>
    <property type="evidence" value="ECO:0007669"/>
    <property type="project" value="InterPro"/>
</dbReference>
<dbReference type="GO" id="GO:0005739">
    <property type="term" value="C:mitochondrion"/>
    <property type="evidence" value="ECO:0007669"/>
    <property type="project" value="UniProtKB-SubCell"/>
</dbReference>
<evidence type="ECO:0000313" key="11">
    <source>
        <dbReference type="EMBL" id="ESP04992.1"/>
    </source>
</evidence>
<accession>V4BGL2</accession>
<dbReference type="AlphaFoldDB" id="V4BGL2"/>
<protein>
    <recommendedName>
        <fullName evidence="9">Small ribosomal subunit protein mS40</fullName>
    </recommendedName>
    <alternativeName>
        <fullName evidence="8">28S ribosomal protein S18-2, mitochondrial</fullName>
    </alternativeName>
    <alternativeName>
        <fullName evidence="10">28S ribosomal protein S18b, mitochondrial</fullName>
    </alternativeName>
</protein>
<evidence type="ECO:0000256" key="2">
    <source>
        <dbReference type="ARBA" id="ARBA00006136"/>
    </source>
</evidence>
<reference evidence="11 12" key="1">
    <citation type="journal article" date="2013" name="Nature">
        <title>Insights into bilaterian evolution from three spiralian genomes.</title>
        <authorList>
            <person name="Simakov O."/>
            <person name="Marletaz F."/>
            <person name="Cho S.J."/>
            <person name="Edsinger-Gonzales E."/>
            <person name="Havlak P."/>
            <person name="Hellsten U."/>
            <person name="Kuo D.H."/>
            <person name="Larsson T."/>
            <person name="Lv J."/>
            <person name="Arendt D."/>
            <person name="Savage R."/>
            <person name="Osoegawa K."/>
            <person name="de Jong P."/>
            <person name="Grimwood J."/>
            <person name="Chapman J.A."/>
            <person name="Shapiro H."/>
            <person name="Aerts A."/>
            <person name="Otillar R.P."/>
            <person name="Terry A.Y."/>
            <person name="Boore J.L."/>
            <person name="Grigoriev I.V."/>
            <person name="Lindberg D.R."/>
            <person name="Seaver E.C."/>
            <person name="Weisblat D.A."/>
            <person name="Putnam N.H."/>
            <person name="Rokhsar D.S."/>
        </authorList>
    </citation>
    <scope>NUCLEOTIDE SEQUENCE [LARGE SCALE GENOMIC DNA]</scope>
</reference>
<sequence length="102" mass="12031">SAFKRCYKNDMIWTHYRRNYKGPAPLTTRATCVRGEYTATGSPCPVCRDEYLVVDYRNVKLIEHFTNPETGELYETKRTGVCQKQQKKLQFEKFKAMEYGVF</sequence>
<proteinExistence type="inferred from homology"/>